<reference evidence="2" key="1">
    <citation type="submission" date="2018-05" db="EMBL/GenBank/DDBJ databases">
        <authorList>
            <person name="Lanie J.A."/>
            <person name="Ng W.-L."/>
            <person name="Kazmierczak K.M."/>
            <person name="Andrzejewski T.M."/>
            <person name="Davidsen T.M."/>
            <person name="Wayne K.J."/>
            <person name="Tettelin H."/>
            <person name="Glass J.I."/>
            <person name="Rusch D."/>
            <person name="Podicherti R."/>
            <person name="Tsui H.-C.T."/>
            <person name="Winkler M.E."/>
        </authorList>
    </citation>
    <scope>NUCLEOTIDE SEQUENCE</scope>
</reference>
<feature type="non-terminal residue" evidence="2">
    <location>
        <position position="278"/>
    </location>
</feature>
<dbReference type="AlphaFoldDB" id="A0A382WEU4"/>
<sequence length="278" mass="30999">DPYSEIVTECTLSIERFPFLIDHSIDGTPYHPGVMAMEMFAQSALLLYPMCNLEGFSDVNFGLPIKLMKEEARVRVKAEFSGQDHNSLFIQCHIESDLVNSKGEIFGEPRIHHEALVRLLKEGASRDAKMSFTDSPGRGNASFQPSFIYDRFFHGPRFQVHGGLIKGISDRGDMGADGIALLRNQLPDTQLFEEEPVLLESLPMLIEACFQNAGLVAMEVDGISSLPTGIKECEVLKIPAKRGDLRVRSYRRGQEEGGVTIHDAMIFDRNQKPLVSLT</sequence>
<name>A0A382WEU4_9ZZZZ</name>
<protein>
    <recommendedName>
        <fullName evidence="1">PKS/mFAS DH domain-containing protein</fullName>
    </recommendedName>
</protein>
<dbReference type="Gene3D" id="3.10.129.110">
    <property type="entry name" value="Polyketide synthase dehydratase"/>
    <property type="match status" value="1"/>
</dbReference>
<gene>
    <name evidence="2" type="ORF">METZ01_LOCUS410008</name>
</gene>
<feature type="non-terminal residue" evidence="2">
    <location>
        <position position="1"/>
    </location>
</feature>
<dbReference type="InterPro" id="IPR049900">
    <property type="entry name" value="PKS_mFAS_DH"/>
</dbReference>
<proteinExistence type="predicted"/>
<evidence type="ECO:0000313" key="2">
    <source>
        <dbReference type="EMBL" id="SVD57154.1"/>
    </source>
</evidence>
<organism evidence="2">
    <name type="scientific">marine metagenome</name>
    <dbReference type="NCBI Taxonomy" id="408172"/>
    <lineage>
        <taxon>unclassified sequences</taxon>
        <taxon>metagenomes</taxon>
        <taxon>ecological metagenomes</taxon>
    </lineage>
</organism>
<dbReference type="InterPro" id="IPR042104">
    <property type="entry name" value="PKS_dehydratase_sf"/>
</dbReference>
<accession>A0A382WEU4</accession>
<feature type="domain" description="PKS/mFAS DH" evidence="1">
    <location>
        <begin position="1"/>
        <end position="278"/>
    </location>
</feature>
<evidence type="ECO:0000259" key="1">
    <source>
        <dbReference type="PROSITE" id="PS52019"/>
    </source>
</evidence>
<dbReference type="EMBL" id="UINC01159196">
    <property type="protein sequence ID" value="SVD57154.1"/>
    <property type="molecule type" value="Genomic_DNA"/>
</dbReference>
<dbReference type="PROSITE" id="PS52019">
    <property type="entry name" value="PKS_MFAS_DH"/>
    <property type="match status" value="1"/>
</dbReference>